<evidence type="ECO:0000313" key="2">
    <source>
        <dbReference type="EMBL" id="MCY1139223.1"/>
    </source>
</evidence>
<dbReference type="EMBL" id="JAPNTZ010000005">
    <property type="protein sequence ID" value="MCY1139223.1"/>
    <property type="molecule type" value="Genomic_DNA"/>
</dbReference>
<dbReference type="Proteomes" id="UP001151002">
    <property type="component" value="Unassembled WGS sequence"/>
</dbReference>
<dbReference type="PROSITE" id="PS51186">
    <property type="entry name" value="GNAT"/>
    <property type="match status" value="1"/>
</dbReference>
<dbReference type="Pfam" id="PF08445">
    <property type="entry name" value="FR47"/>
    <property type="match status" value="1"/>
</dbReference>
<organism evidence="2 3">
    <name type="scientific">Paractinoplanes pyxinae</name>
    <dbReference type="NCBI Taxonomy" id="2997416"/>
    <lineage>
        <taxon>Bacteria</taxon>
        <taxon>Bacillati</taxon>
        <taxon>Actinomycetota</taxon>
        <taxon>Actinomycetes</taxon>
        <taxon>Micromonosporales</taxon>
        <taxon>Micromonosporaceae</taxon>
        <taxon>Paractinoplanes</taxon>
    </lineage>
</organism>
<sequence length="175" mass="18330">MEHLRRRALDYLGERGNDVDGELFVLTGPPWPRPPAGPPGVEVVLLDENAPVALIRENLDVNERGFDPSAAAVTDEQANAFRPQLAGARSVTVRLDGEPAAAGMALPVSSGVSELVGITSLVGHRRRGLGRLVTHALIEAVVGQGADLVVLSTSDGAARRLYASIGFRSVPLGVA</sequence>
<keyword evidence="2" id="KW-0808">Transferase</keyword>
<gene>
    <name evidence="2" type="ORF">OWR29_14585</name>
</gene>
<reference evidence="2" key="1">
    <citation type="submission" date="2022-11" db="EMBL/GenBank/DDBJ databases">
        <authorList>
            <person name="Somphong A."/>
            <person name="Phongsopitanun W."/>
        </authorList>
    </citation>
    <scope>NUCLEOTIDE SEQUENCE</scope>
    <source>
        <strain evidence="2">Pm04-4</strain>
    </source>
</reference>
<evidence type="ECO:0000259" key="1">
    <source>
        <dbReference type="PROSITE" id="PS51186"/>
    </source>
</evidence>
<dbReference type="InterPro" id="IPR016181">
    <property type="entry name" value="Acyl_CoA_acyltransferase"/>
</dbReference>
<keyword evidence="3" id="KW-1185">Reference proteome</keyword>
<feature type="domain" description="N-acetyltransferase" evidence="1">
    <location>
        <begin position="41"/>
        <end position="175"/>
    </location>
</feature>
<dbReference type="SUPFAM" id="SSF55729">
    <property type="entry name" value="Acyl-CoA N-acyltransferases (Nat)"/>
    <property type="match status" value="1"/>
</dbReference>
<evidence type="ECO:0000313" key="3">
    <source>
        <dbReference type="Proteomes" id="UP001151002"/>
    </source>
</evidence>
<dbReference type="InterPro" id="IPR000182">
    <property type="entry name" value="GNAT_dom"/>
</dbReference>
<accession>A0ABT4AYA1</accession>
<comment type="caution">
    <text evidence="2">The sequence shown here is derived from an EMBL/GenBank/DDBJ whole genome shotgun (WGS) entry which is preliminary data.</text>
</comment>
<dbReference type="EC" id="2.3.1.-" evidence="2"/>
<dbReference type="Gene3D" id="3.40.630.30">
    <property type="match status" value="1"/>
</dbReference>
<name>A0ABT4AYA1_9ACTN</name>
<keyword evidence="2" id="KW-0012">Acyltransferase</keyword>
<proteinExistence type="predicted"/>
<protein>
    <submittedName>
        <fullName evidence="2">GNAT family N-acetyltransferase</fullName>
        <ecNumber evidence="2">2.3.1.-</ecNumber>
    </submittedName>
</protein>
<dbReference type="RefSeq" id="WP_267563333.1">
    <property type="nucleotide sequence ID" value="NZ_JAPNTZ010000005.1"/>
</dbReference>
<dbReference type="GO" id="GO:0016746">
    <property type="term" value="F:acyltransferase activity"/>
    <property type="evidence" value="ECO:0007669"/>
    <property type="project" value="UniProtKB-KW"/>
</dbReference>
<dbReference type="InterPro" id="IPR013653">
    <property type="entry name" value="GCN5-like_dom"/>
</dbReference>